<dbReference type="PANTHER" id="PTHR11913">
    <property type="entry name" value="COFILIN-RELATED"/>
    <property type="match status" value="1"/>
</dbReference>
<protein>
    <recommendedName>
        <fullName evidence="3">ADF-H domain-containing protein</fullName>
    </recommendedName>
</protein>
<reference evidence="4 5" key="1">
    <citation type="journal article" date="2024" name="BMC Biol.">
        <title>Comparative genomics of Ascetosporea gives new insight into the evolutionary basis for animal parasitism in Rhizaria.</title>
        <authorList>
            <person name="Hiltunen Thoren M."/>
            <person name="Onut-Brannstrom I."/>
            <person name="Alfjorden A."/>
            <person name="Peckova H."/>
            <person name="Swords F."/>
            <person name="Hooper C."/>
            <person name="Holzer A.S."/>
            <person name="Bass D."/>
            <person name="Burki F."/>
        </authorList>
    </citation>
    <scope>NUCLEOTIDE SEQUENCE [LARGE SCALE GENOMIC DNA]</scope>
    <source>
        <strain evidence="4">20-A016</strain>
    </source>
</reference>
<accession>A0ABV2AI94</accession>
<name>A0ABV2AI94_9EUKA</name>
<proteinExistence type="inferred from homology"/>
<dbReference type="PROSITE" id="PS51263">
    <property type="entry name" value="ADF_H"/>
    <property type="match status" value="1"/>
</dbReference>
<dbReference type="Pfam" id="PF00241">
    <property type="entry name" value="Cofilin_ADF"/>
    <property type="match status" value="1"/>
</dbReference>
<evidence type="ECO:0000256" key="2">
    <source>
        <dbReference type="ARBA" id="ARBA00023203"/>
    </source>
</evidence>
<dbReference type="Proteomes" id="UP001439008">
    <property type="component" value="Unassembled WGS sequence"/>
</dbReference>
<evidence type="ECO:0000259" key="3">
    <source>
        <dbReference type="PROSITE" id="PS51263"/>
    </source>
</evidence>
<dbReference type="InterPro" id="IPR029006">
    <property type="entry name" value="ADF-H/Gelsolin-like_dom_sf"/>
</dbReference>
<keyword evidence="5" id="KW-1185">Reference proteome</keyword>
<dbReference type="EMBL" id="JBDODL010000258">
    <property type="protein sequence ID" value="MES1919332.1"/>
    <property type="molecule type" value="Genomic_DNA"/>
</dbReference>
<organism evidence="4 5">
    <name type="scientific">Bonamia ostreae</name>
    <dbReference type="NCBI Taxonomy" id="126728"/>
    <lineage>
        <taxon>Eukaryota</taxon>
        <taxon>Sar</taxon>
        <taxon>Rhizaria</taxon>
        <taxon>Endomyxa</taxon>
        <taxon>Ascetosporea</taxon>
        <taxon>Haplosporida</taxon>
        <taxon>Bonamia</taxon>
    </lineage>
</organism>
<dbReference type="PRINTS" id="PR00006">
    <property type="entry name" value="COFILIN"/>
</dbReference>
<gene>
    <name evidence="4" type="ORF">MHBO_001182</name>
</gene>
<comment type="similarity">
    <text evidence="1">Belongs to the actin-binding proteins ADF family.</text>
</comment>
<keyword evidence="2" id="KW-0009">Actin-binding</keyword>
<dbReference type="Gene3D" id="3.40.20.10">
    <property type="entry name" value="Severin"/>
    <property type="match status" value="1"/>
</dbReference>
<comment type="caution">
    <text evidence="4">The sequence shown here is derived from an EMBL/GenBank/DDBJ whole genome shotgun (WGS) entry which is preliminary data.</text>
</comment>
<evidence type="ECO:0000256" key="1">
    <source>
        <dbReference type="ARBA" id="ARBA00006844"/>
    </source>
</evidence>
<feature type="domain" description="ADF-H" evidence="3">
    <location>
        <begin position="1"/>
        <end position="131"/>
    </location>
</feature>
<evidence type="ECO:0000313" key="4">
    <source>
        <dbReference type="EMBL" id="MES1919332.1"/>
    </source>
</evidence>
<dbReference type="InterPro" id="IPR017904">
    <property type="entry name" value="ADF/Cofilin"/>
</dbReference>
<dbReference type="SUPFAM" id="SSF55753">
    <property type="entry name" value="Actin depolymerizing proteins"/>
    <property type="match status" value="1"/>
</dbReference>
<evidence type="ECO:0000313" key="5">
    <source>
        <dbReference type="Proteomes" id="UP001439008"/>
    </source>
</evidence>
<sequence length="131" mass="15103">MEDFKQLKKAKNQHFMILEIDSKKGQIYSKHMQNSTQEEPEDAFEIFAEYLLENFEKKPAYVVLDFDFEKSGGKKNKLILVSWVPDESPPMSKMVYATTATSAKNSLVGVHKLVQVNDEKSLSYKNFVSKM</sequence>
<dbReference type="SMART" id="SM00102">
    <property type="entry name" value="ADF"/>
    <property type="match status" value="1"/>
</dbReference>
<dbReference type="InterPro" id="IPR002108">
    <property type="entry name" value="ADF-H"/>
</dbReference>